<evidence type="ECO:0000259" key="9">
    <source>
        <dbReference type="PROSITE" id="PS01124"/>
    </source>
</evidence>
<keyword evidence="7" id="KW-0804">Transcription</keyword>
<dbReference type="SUPFAM" id="SSF52172">
    <property type="entry name" value="CheY-like"/>
    <property type="match status" value="1"/>
</dbReference>
<dbReference type="CDD" id="cd17536">
    <property type="entry name" value="REC_YesN-like"/>
    <property type="match status" value="1"/>
</dbReference>
<dbReference type="SUPFAM" id="SSF46689">
    <property type="entry name" value="Homeodomain-like"/>
    <property type="match status" value="2"/>
</dbReference>
<dbReference type="GO" id="GO:0005737">
    <property type="term" value="C:cytoplasm"/>
    <property type="evidence" value="ECO:0007669"/>
    <property type="project" value="UniProtKB-SubCell"/>
</dbReference>
<keyword evidence="12" id="KW-1185">Reference proteome</keyword>
<dbReference type="PANTHER" id="PTHR42713">
    <property type="entry name" value="HISTIDINE KINASE-RELATED"/>
    <property type="match status" value="1"/>
</dbReference>
<accession>A0A7Z2VLL7</accession>
<dbReference type="SMART" id="SM00448">
    <property type="entry name" value="REC"/>
    <property type="match status" value="1"/>
</dbReference>
<dbReference type="InterPro" id="IPR011006">
    <property type="entry name" value="CheY-like_superfamily"/>
</dbReference>
<dbReference type="GO" id="GO:0043565">
    <property type="term" value="F:sequence-specific DNA binding"/>
    <property type="evidence" value="ECO:0007669"/>
    <property type="project" value="InterPro"/>
</dbReference>
<dbReference type="KEGG" id="cheb:HH215_19725"/>
<keyword evidence="5" id="KW-0805">Transcription regulation</keyword>
<dbReference type="GO" id="GO:0003700">
    <property type="term" value="F:DNA-binding transcription factor activity"/>
    <property type="evidence" value="ECO:0007669"/>
    <property type="project" value="InterPro"/>
</dbReference>
<dbReference type="Proteomes" id="UP000502248">
    <property type="component" value="Chromosome"/>
</dbReference>
<dbReference type="GO" id="GO:0000160">
    <property type="term" value="P:phosphorelay signal transduction system"/>
    <property type="evidence" value="ECO:0007669"/>
    <property type="project" value="UniProtKB-KW"/>
</dbReference>
<organism evidence="11 12">
    <name type="scientific">Cohnella herbarum</name>
    <dbReference type="NCBI Taxonomy" id="2728023"/>
    <lineage>
        <taxon>Bacteria</taxon>
        <taxon>Bacillati</taxon>
        <taxon>Bacillota</taxon>
        <taxon>Bacilli</taxon>
        <taxon>Bacillales</taxon>
        <taxon>Paenibacillaceae</taxon>
        <taxon>Cohnella</taxon>
    </lineage>
</organism>
<evidence type="ECO:0000259" key="10">
    <source>
        <dbReference type="PROSITE" id="PS50110"/>
    </source>
</evidence>
<dbReference type="PANTHER" id="PTHR42713:SF3">
    <property type="entry name" value="TRANSCRIPTIONAL REGULATORY PROTEIN HPTR"/>
    <property type="match status" value="1"/>
</dbReference>
<evidence type="ECO:0000256" key="4">
    <source>
        <dbReference type="ARBA" id="ARBA00023012"/>
    </source>
</evidence>
<dbReference type="PROSITE" id="PS50110">
    <property type="entry name" value="RESPONSE_REGULATORY"/>
    <property type="match status" value="1"/>
</dbReference>
<evidence type="ECO:0000256" key="6">
    <source>
        <dbReference type="ARBA" id="ARBA00023125"/>
    </source>
</evidence>
<evidence type="ECO:0000256" key="1">
    <source>
        <dbReference type="ARBA" id="ARBA00004496"/>
    </source>
</evidence>
<dbReference type="SMART" id="SM00342">
    <property type="entry name" value="HTH_ARAC"/>
    <property type="match status" value="1"/>
</dbReference>
<comment type="subcellular location">
    <subcellularLocation>
        <location evidence="1">Cytoplasm</location>
    </subcellularLocation>
</comment>
<evidence type="ECO:0000256" key="3">
    <source>
        <dbReference type="ARBA" id="ARBA00022553"/>
    </source>
</evidence>
<proteinExistence type="predicted"/>
<keyword evidence="3 8" id="KW-0597">Phosphoprotein</keyword>
<keyword evidence="2" id="KW-0963">Cytoplasm</keyword>
<feature type="modified residue" description="4-aspartylphosphate" evidence="8">
    <location>
        <position position="55"/>
    </location>
</feature>
<keyword evidence="6" id="KW-0238">DNA-binding</keyword>
<dbReference type="Pfam" id="PF12833">
    <property type="entry name" value="HTH_18"/>
    <property type="match status" value="1"/>
</dbReference>
<name>A0A7Z2VLL7_9BACL</name>
<dbReference type="InterPro" id="IPR009057">
    <property type="entry name" value="Homeodomain-like_sf"/>
</dbReference>
<evidence type="ECO:0000313" key="12">
    <source>
        <dbReference type="Proteomes" id="UP000502248"/>
    </source>
</evidence>
<protein>
    <submittedName>
        <fullName evidence="11">Response regulator</fullName>
    </submittedName>
</protein>
<feature type="domain" description="Response regulatory" evidence="10">
    <location>
        <begin position="3"/>
        <end position="120"/>
    </location>
</feature>
<keyword evidence="4" id="KW-0902">Two-component regulatory system</keyword>
<dbReference type="EMBL" id="CP051680">
    <property type="protein sequence ID" value="QJD85184.1"/>
    <property type="molecule type" value="Genomic_DNA"/>
</dbReference>
<feature type="domain" description="HTH araC/xylS-type" evidence="9">
    <location>
        <begin position="405"/>
        <end position="508"/>
    </location>
</feature>
<reference evidence="11 12" key="1">
    <citation type="submission" date="2020-04" db="EMBL/GenBank/DDBJ databases">
        <title>Genome sequencing of novel species.</title>
        <authorList>
            <person name="Heo J."/>
            <person name="Kim S.-J."/>
            <person name="Kim J.-S."/>
            <person name="Hong S.-B."/>
            <person name="Kwon S.-W."/>
        </authorList>
    </citation>
    <scope>NUCLEOTIDE SEQUENCE [LARGE SCALE GENOMIC DNA]</scope>
    <source>
        <strain evidence="11 12">MFER-1</strain>
    </source>
</reference>
<dbReference type="InterPro" id="IPR001789">
    <property type="entry name" value="Sig_transdc_resp-reg_receiver"/>
</dbReference>
<sequence>MYRVMVIEDEPPLIRDIQYEIERISSFFKVTMTAINGAEALKKLETETPDVIFTDIRMPVMDGLQLIKEVRKRDADIPFVILSGYRDFGYAQEALKFHAYDYLLKPVSPDDLQEVLHKLRSKLDGTKEEKVRSALASALHGEMLENEVDELFLKGRTAVLLVAHCGGMFAEASGTTPSMALPTNSEIEIRLANMLGPGNKIHAFNGSAPTEKIAIFVCDDEGAQVTEDSAELALALQNSLSAQSRTTINVAIGEPIARLRDIGASLFSLRKLLRQRSEFGVSKMIREHSTSQEEPSYPVAILSDARIDSLRTMIQLQQKSLFKAEMSSLFETWQSSRLHAVDFAALLKRTIHALGDAHWPQSSEIDSVIDEAMKSRSSYDAVRDELWPWLEGALFENESPRNSPESVVDLLDDHLRANCHSNIDIKRLALSVGLTAPYLSKLFKLYRGMPLIEYVSYLKIEKAKQLIRSDPNLLAKEIGDLLGFADPFYFSRLFKKFEGCSPSDYRKRLEVRNK</sequence>
<gene>
    <name evidence="11" type="ORF">HH215_19725</name>
</gene>
<dbReference type="Gene3D" id="1.10.10.60">
    <property type="entry name" value="Homeodomain-like"/>
    <property type="match status" value="2"/>
</dbReference>
<dbReference type="PROSITE" id="PS01124">
    <property type="entry name" value="HTH_ARAC_FAMILY_2"/>
    <property type="match status" value="1"/>
</dbReference>
<evidence type="ECO:0000256" key="7">
    <source>
        <dbReference type="ARBA" id="ARBA00023163"/>
    </source>
</evidence>
<dbReference type="AlphaFoldDB" id="A0A7Z2VLL7"/>
<evidence type="ECO:0000313" key="11">
    <source>
        <dbReference type="EMBL" id="QJD85184.1"/>
    </source>
</evidence>
<dbReference type="Pfam" id="PF00072">
    <property type="entry name" value="Response_reg"/>
    <property type="match status" value="1"/>
</dbReference>
<evidence type="ECO:0000256" key="2">
    <source>
        <dbReference type="ARBA" id="ARBA00022490"/>
    </source>
</evidence>
<dbReference type="InterPro" id="IPR018060">
    <property type="entry name" value="HTH_AraC"/>
</dbReference>
<evidence type="ECO:0000256" key="5">
    <source>
        <dbReference type="ARBA" id="ARBA00023015"/>
    </source>
</evidence>
<dbReference type="Gene3D" id="3.40.50.2300">
    <property type="match status" value="1"/>
</dbReference>
<dbReference type="InterPro" id="IPR051552">
    <property type="entry name" value="HptR"/>
</dbReference>
<dbReference type="RefSeq" id="WP_169281450.1">
    <property type="nucleotide sequence ID" value="NZ_CP051680.1"/>
</dbReference>
<evidence type="ECO:0000256" key="8">
    <source>
        <dbReference type="PROSITE-ProRule" id="PRU00169"/>
    </source>
</evidence>